<dbReference type="Proteomes" id="UP000034516">
    <property type="component" value="Unassembled WGS sequence"/>
</dbReference>
<feature type="transmembrane region" description="Helical" evidence="1">
    <location>
        <begin position="61"/>
        <end position="79"/>
    </location>
</feature>
<reference evidence="2 3" key="1">
    <citation type="journal article" date="2015" name="Nature">
        <title>rRNA introns, odd ribosomes, and small enigmatic genomes across a large radiation of phyla.</title>
        <authorList>
            <person name="Brown C.T."/>
            <person name="Hug L.A."/>
            <person name="Thomas B.C."/>
            <person name="Sharon I."/>
            <person name="Castelle C.J."/>
            <person name="Singh A."/>
            <person name="Wilkins M.J."/>
            <person name="Williams K.H."/>
            <person name="Banfield J.F."/>
        </authorList>
    </citation>
    <scope>NUCLEOTIDE SEQUENCE [LARGE SCALE GENOMIC DNA]</scope>
</reference>
<keyword evidence="1" id="KW-0812">Transmembrane</keyword>
<proteinExistence type="predicted"/>
<accession>A0A0G1BZ50</accession>
<dbReference type="AlphaFoldDB" id="A0A0G1BZ50"/>
<gene>
    <name evidence="2" type="ORF">UV02_C0008G0003</name>
</gene>
<sequence>MDNYNLILWSGRIAAIFLALNFLTCFAMPWSKTKCLWKGELPGPDKCDSQGFKPIAYAHRLFVWLTITFTVLHIVLAIAD</sequence>
<evidence type="ECO:0000313" key="3">
    <source>
        <dbReference type="Proteomes" id="UP000034516"/>
    </source>
</evidence>
<evidence type="ECO:0000256" key="1">
    <source>
        <dbReference type="SAM" id="Phobius"/>
    </source>
</evidence>
<comment type="caution">
    <text evidence="2">The sequence shown here is derived from an EMBL/GenBank/DDBJ whole genome shotgun (WGS) entry which is preliminary data.</text>
</comment>
<keyword evidence="1" id="KW-1133">Transmembrane helix</keyword>
<feature type="transmembrane region" description="Helical" evidence="1">
    <location>
        <begin position="6"/>
        <end position="28"/>
    </location>
</feature>
<protein>
    <submittedName>
        <fullName evidence="2">Uncharacterized protein</fullName>
    </submittedName>
</protein>
<organism evidence="2 3">
    <name type="scientific">Candidatus Kuenenbacteria bacterium GW2011_GWA2_42_15</name>
    <dbReference type="NCBI Taxonomy" id="1618677"/>
    <lineage>
        <taxon>Bacteria</taxon>
        <taxon>Candidatus Kueneniibacteriota</taxon>
    </lineage>
</organism>
<keyword evidence="1" id="KW-0472">Membrane</keyword>
<evidence type="ECO:0000313" key="2">
    <source>
        <dbReference type="EMBL" id="KKS42708.1"/>
    </source>
</evidence>
<name>A0A0G1BZ50_9BACT</name>
<dbReference type="EMBL" id="LCCW01000008">
    <property type="protein sequence ID" value="KKS42708.1"/>
    <property type="molecule type" value="Genomic_DNA"/>
</dbReference>